<comment type="caution">
    <text evidence="1">The sequence shown here is derived from an EMBL/GenBank/DDBJ whole genome shotgun (WGS) entry which is preliminary data.</text>
</comment>
<dbReference type="EMBL" id="NSJV01000370">
    <property type="protein sequence ID" value="PAU47420.1"/>
    <property type="molecule type" value="Genomic_DNA"/>
</dbReference>
<evidence type="ECO:0000313" key="1">
    <source>
        <dbReference type="EMBL" id="PAU47420.1"/>
    </source>
</evidence>
<dbReference type="Gene3D" id="1.10.10.10">
    <property type="entry name" value="Winged helix-like DNA-binding domain superfamily/Winged helix DNA-binding domain"/>
    <property type="match status" value="1"/>
</dbReference>
<protein>
    <submittedName>
        <fullName evidence="1">LuxR family transcriptional regulator</fullName>
    </submittedName>
</protein>
<evidence type="ECO:0000313" key="2">
    <source>
        <dbReference type="Proteomes" id="UP000218944"/>
    </source>
</evidence>
<dbReference type="AlphaFoldDB" id="A0A2A2D7V8"/>
<dbReference type="PANTHER" id="PTHR34293:SF1">
    <property type="entry name" value="HTH-TYPE TRANSCRIPTIONAL REGULATOR TRMBL2"/>
    <property type="match status" value="1"/>
</dbReference>
<name>A0A2A2D7V8_9ACTN</name>
<dbReference type="Proteomes" id="UP000218944">
    <property type="component" value="Unassembled WGS sequence"/>
</dbReference>
<sequence length="335" mass="36907">MDQGTVPPLAGPTSPVLTTEARELYRRALRDGATGPLPAGDDAVRQLLHLGLVEPDPAESGRYLPLDPQIAEARIGVAWRAKALDLLDQAADIRDELAPFVEEYQRMRQSAVRNDAFDRLRGRHAINFHLDSALGGCREELLTAQPGGGRSSAVLQEALGRDRPLLDRGASMRTLYQHSAQFDPVTRTYVTEVTALGAQVRTLDELFKRLIVVDRRLAFIPAADDDNSAVLIKDESVVRYLADIFDRNWQRATPFPTDYSTAATSAISTELRQTIVRLLIEGESESVIARRIGVSKRTCASHIARLKQELDAETLFQLGYRVAVQEAREGSAAPA</sequence>
<dbReference type="SUPFAM" id="SSF46689">
    <property type="entry name" value="Homeodomain-like"/>
    <property type="match status" value="1"/>
</dbReference>
<accession>A0A2A2D7V8</accession>
<dbReference type="InterPro" id="IPR051797">
    <property type="entry name" value="TrmB-like"/>
</dbReference>
<reference evidence="1 2" key="1">
    <citation type="submission" date="2017-08" db="EMBL/GenBank/DDBJ databases">
        <title>Genome sequence of Streptomyces albireticuli NRRL B-1670.</title>
        <authorList>
            <person name="Graham D.E."/>
            <person name="Mahan K.M."/>
            <person name="Klingeman D.M."/>
            <person name="Hettich R.L."/>
            <person name="Parry R.J."/>
            <person name="Spain J.C."/>
        </authorList>
    </citation>
    <scope>NUCLEOTIDE SEQUENCE [LARGE SCALE GENOMIC DNA]</scope>
    <source>
        <strain evidence="1 2">NRRL B-1670</strain>
    </source>
</reference>
<dbReference type="PANTHER" id="PTHR34293">
    <property type="entry name" value="HTH-TYPE TRANSCRIPTIONAL REGULATOR TRMBL2"/>
    <property type="match status" value="1"/>
</dbReference>
<gene>
    <name evidence="1" type="ORF">CK936_18805</name>
</gene>
<dbReference type="InterPro" id="IPR009057">
    <property type="entry name" value="Homeodomain-like_sf"/>
</dbReference>
<organism evidence="1 2">
    <name type="scientific">Streptomyces albireticuli</name>
    <dbReference type="NCBI Taxonomy" id="1940"/>
    <lineage>
        <taxon>Bacteria</taxon>
        <taxon>Bacillati</taxon>
        <taxon>Actinomycetota</taxon>
        <taxon>Actinomycetes</taxon>
        <taxon>Kitasatosporales</taxon>
        <taxon>Streptomycetaceae</taxon>
        <taxon>Streptomyces</taxon>
    </lineage>
</organism>
<proteinExistence type="predicted"/>
<keyword evidence="2" id="KW-1185">Reference proteome</keyword>
<dbReference type="InterPro" id="IPR036388">
    <property type="entry name" value="WH-like_DNA-bd_sf"/>
</dbReference>
<dbReference type="RefSeq" id="WP_095582127.1">
    <property type="nucleotide sequence ID" value="NZ_JAJQQQ010000012.1"/>
</dbReference>